<dbReference type="InterPro" id="IPR003439">
    <property type="entry name" value="ABC_transporter-like_ATP-bd"/>
</dbReference>
<dbReference type="InterPro" id="IPR027417">
    <property type="entry name" value="P-loop_NTPase"/>
</dbReference>
<organism evidence="7 8">
    <name type="scientific">Desulfomonile tiedjei (strain ATCC 49306 / DSM 6799 / DCB-1)</name>
    <dbReference type="NCBI Taxonomy" id="706587"/>
    <lineage>
        <taxon>Bacteria</taxon>
        <taxon>Pseudomonadati</taxon>
        <taxon>Thermodesulfobacteriota</taxon>
        <taxon>Desulfomonilia</taxon>
        <taxon>Desulfomonilales</taxon>
        <taxon>Desulfomonilaceae</taxon>
        <taxon>Desulfomonile</taxon>
    </lineage>
</organism>
<dbReference type="GO" id="GO:0015658">
    <property type="term" value="F:branched-chain amino acid transmembrane transporter activity"/>
    <property type="evidence" value="ECO:0007669"/>
    <property type="project" value="TreeGrafter"/>
</dbReference>
<name>I4C230_DESTA</name>
<dbReference type="PANTHER" id="PTHR43820">
    <property type="entry name" value="HIGH-AFFINITY BRANCHED-CHAIN AMINO ACID TRANSPORT ATP-BINDING PROTEIN LIVF"/>
    <property type="match status" value="1"/>
</dbReference>
<dbReference type="GO" id="GO:0015807">
    <property type="term" value="P:L-amino acid transport"/>
    <property type="evidence" value="ECO:0007669"/>
    <property type="project" value="TreeGrafter"/>
</dbReference>
<keyword evidence="3" id="KW-0547">Nucleotide-binding</keyword>
<dbReference type="OrthoDB" id="9780436at2"/>
<dbReference type="SUPFAM" id="SSF52540">
    <property type="entry name" value="P-loop containing nucleoside triphosphate hydrolases"/>
    <property type="match status" value="1"/>
</dbReference>
<dbReference type="InterPro" id="IPR052156">
    <property type="entry name" value="BCAA_Transport_ATP-bd_LivF"/>
</dbReference>
<dbReference type="HOGENOM" id="CLU_000604_1_2_7"/>
<evidence type="ECO:0000256" key="3">
    <source>
        <dbReference type="ARBA" id="ARBA00022741"/>
    </source>
</evidence>
<dbReference type="GO" id="GO:0016887">
    <property type="term" value="F:ATP hydrolysis activity"/>
    <property type="evidence" value="ECO:0007669"/>
    <property type="project" value="InterPro"/>
</dbReference>
<evidence type="ECO:0000313" key="8">
    <source>
        <dbReference type="Proteomes" id="UP000006055"/>
    </source>
</evidence>
<dbReference type="GO" id="GO:0005524">
    <property type="term" value="F:ATP binding"/>
    <property type="evidence" value="ECO:0007669"/>
    <property type="project" value="UniProtKB-KW"/>
</dbReference>
<sequence length="248" mass="27443">MFEATGLMVFYENMLALNNVSLNCDRNKIIGVFGANSAGKSTLMYCLSGIVLDIRKKEEMAGGERITIRGKILFEGKDVMWEKPANRAKAGIILCPERRRIFPESTVLENLRIGGYLATAQQAKDTLDYVMEIFPALKRLTNRLGGFLSGGEQQMLAIGRSLMAQPRLLLLDEPLLGLSPAIQYLLAKSIKNIRDQRGTSIIVSEQYARPIMPIIDYGYILENGAAVVEGTKSELMDNPDVKAAYFGT</sequence>
<evidence type="ECO:0000256" key="2">
    <source>
        <dbReference type="ARBA" id="ARBA00022448"/>
    </source>
</evidence>
<dbReference type="PROSITE" id="PS50893">
    <property type="entry name" value="ABC_TRANSPORTER_2"/>
    <property type="match status" value="1"/>
</dbReference>
<dbReference type="Proteomes" id="UP000006055">
    <property type="component" value="Chromosome"/>
</dbReference>
<evidence type="ECO:0000256" key="5">
    <source>
        <dbReference type="ARBA" id="ARBA00022970"/>
    </source>
</evidence>
<evidence type="ECO:0000259" key="6">
    <source>
        <dbReference type="PROSITE" id="PS50893"/>
    </source>
</evidence>
<comment type="similarity">
    <text evidence="1">Belongs to the ABC transporter superfamily.</text>
</comment>
<dbReference type="Gene3D" id="3.40.50.300">
    <property type="entry name" value="P-loop containing nucleotide triphosphate hydrolases"/>
    <property type="match status" value="1"/>
</dbReference>
<dbReference type="STRING" id="706587.Desti_0902"/>
<evidence type="ECO:0000313" key="7">
    <source>
        <dbReference type="EMBL" id="AFM23621.1"/>
    </source>
</evidence>
<keyword evidence="5" id="KW-0029">Amino-acid transport</keyword>
<gene>
    <name evidence="7" type="ordered locus">Desti_0902</name>
</gene>
<keyword evidence="4" id="KW-0067">ATP-binding</keyword>
<dbReference type="RefSeq" id="WP_014808777.1">
    <property type="nucleotide sequence ID" value="NC_018025.1"/>
</dbReference>
<dbReference type="PROSITE" id="PS00211">
    <property type="entry name" value="ABC_TRANSPORTER_1"/>
    <property type="match status" value="1"/>
</dbReference>
<dbReference type="PANTHER" id="PTHR43820:SF4">
    <property type="entry name" value="HIGH-AFFINITY BRANCHED-CHAIN AMINO ACID TRANSPORT ATP-BINDING PROTEIN LIVF"/>
    <property type="match status" value="1"/>
</dbReference>
<protein>
    <submittedName>
        <fullName evidence="7">ABC-type branched-chain amino acid transport systems, ATPase component</fullName>
    </submittedName>
</protein>
<dbReference type="eggNOG" id="COG0410">
    <property type="taxonomic scope" value="Bacteria"/>
</dbReference>
<keyword evidence="2" id="KW-0813">Transport</keyword>
<dbReference type="AlphaFoldDB" id="I4C230"/>
<reference evidence="8" key="1">
    <citation type="submission" date="2012-06" db="EMBL/GenBank/DDBJ databases">
        <title>Complete sequence of chromosome of Desulfomonile tiedjei DSM 6799.</title>
        <authorList>
            <person name="Lucas S."/>
            <person name="Copeland A."/>
            <person name="Lapidus A."/>
            <person name="Glavina del Rio T."/>
            <person name="Dalin E."/>
            <person name="Tice H."/>
            <person name="Bruce D."/>
            <person name="Goodwin L."/>
            <person name="Pitluck S."/>
            <person name="Peters L."/>
            <person name="Ovchinnikova G."/>
            <person name="Zeytun A."/>
            <person name="Lu M."/>
            <person name="Kyrpides N."/>
            <person name="Mavromatis K."/>
            <person name="Ivanova N."/>
            <person name="Brettin T."/>
            <person name="Detter J.C."/>
            <person name="Han C."/>
            <person name="Larimer F."/>
            <person name="Land M."/>
            <person name="Hauser L."/>
            <person name="Markowitz V."/>
            <person name="Cheng J.-F."/>
            <person name="Hugenholtz P."/>
            <person name="Woyke T."/>
            <person name="Wu D."/>
            <person name="Spring S."/>
            <person name="Schroeder M."/>
            <person name="Brambilla E."/>
            <person name="Klenk H.-P."/>
            <person name="Eisen J.A."/>
        </authorList>
    </citation>
    <scope>NUCLEOTIDE SEQUENCE [LARGE SCALE GENOMIC DNA]</scope>
    <source>
        <strain evidence="8">ATCC 49306 / DSM 6799 / DCB-1</strain>
    </source>
</reference>
<dbReference type="Pfam" id="PF00005">
    <property type="entry name" value="ABC_tran"/>
    <property type="match status" value="1"/>
</dbReference>
<evidence type="ECO:0000256" key="1">
    <source>
        <dbReference type="ARBA" id="ARBA00005417"/>
    </source>
</evidence>
<accession>I4C230</accession>
<dbReference type="InterPro" id="IPR017871">
    <property type="entry name" value="ABC_transporter-like_CS"/>
</dbReference>
<dbReference type="EMBL" id="CP003360">
    <property type="protein sequence ID" value="AFM23621.1"/>
    <property type="molecule type" value="Genomic_DNA"/>
</dbReference>
<proteinExistence type="inferred from homology"/>
<evidence type="ECO:0000256" key="4">
    <source>
        <dbReference type="ARBA" id="ARBA00022840"/>
    </source>
</evidence>
<feature type="domain" description="ABC transporter" evidence="6">
    <location>
        <begin position="2"/>
        <end position="248"/>
    </location>
</feature>
<keyword evidence="8" id="KW-1185">Reference proteome</keyword>
<dbReference type="PATRIC" id="fig|706587.4.peg.1029"/>
<dbReference type="KEGG" id="dti:Desti_0902"/>